<evidence type="ECO:0000256" key="1">
    <source>
        <dbReference type="SAM" id="MobiDB-lite"/>
    </source>
</evidence>
<name>A0A2K9ZAX7_RHILE</name>
<evidence type="ECO:0000313" key="3">
    <source>
        <dbReference type="Proteomes" id="UP000238523"/>
    </source>
</evidence>
<sequence length="22" mass="2528">MIQVPNPLHFNHVRESQGAPKK</sequence>
<proteinExistence type="predicted"/>
<dbReference type="EMBL" id="CP025012">
    <property type="protein sequence ID" value="AUW45350.1"/>
    <property type="molecule type" value="Genomic_DNA"/>
</dbReference>
<organism evidence="2 3">
    <name type="scientific">Rhizobium leguminosarum</name>
    <dbReference type="NCBI Taxonomy" id="384"/>
    <lineage>
        <taxon>Bacteria</taxon>
        <taxon>Pseudomonadati</taxon>
        <taxon>Pseudomonadota</taxon>
        <taxon>Alphaproteobacteria</taxon>
        <taxon>Hyphomicrobiales</taxon>
        <taxon>Rhizobiaceae</taxon>
        <taxon>Rhizobium/Agrobacterium group</taxon>
        <taxon>Rhizobium</taxon>
    </lineage>
</organism>
<evidence type="ECO:0000313" key="2">
    <source>
        <dbReference type="EMBL" id="AUW45350.1"/>
    </source>
</evidence>
<accession>A0A2K9ZAX7</accession>
<dbReference type="Proteomes" id="UP000238523">
    <property type="component" value="Chromosome"/>
</dbReference>
<dbReference type="AlphaFoldDB" id="A0A2K9ZAX7"/>
<reference evidence="2 3" key="1">
    <citation type="submission" date="2017-11" db="EMBL/GenBank/DDBJ databases">
        <title>Complete genome of Rhizobium leguminosarum Norway, an ineffective micro-symbiont.</title>
        <authorList>
            <person name="Hoffrichter A."/>
            <person name="Liang J."/>
            <person name="Brachmann A."/>
            <person name="Marin M."/>
        </authorList>
    </citation>
    <scope>NUCLEOTIDE SEQUENCE [LARGE SCALE GENOMIC DNA]</scope>
    <source>
        <strain evidence="2 3">Norway</strain>
    </source>
</reference>
<gene>
    <name evidence="2" type="ORF">CUJ84_Chr005061</name>
</gene>
<protein>
    <submittedName>
        <fullName evidence="2">Uncharacterized protein</fullName>
    </submittedName>
</protein>
<feature type="region of interest" description="Disordered" evidence="1">
    <location>
        <begin position="1"/>
        <end position="22"/>
    </location>
</feature>